<evidence type="ECO:0000313" key="2">
    <source>
        <dbReference type="Proteomes" id="UP001605036"/>
    </source>
</evidence>
<gene>
    <name evidence="1" type="ORF">R1flu_017210</name>
</gene>
<protein>
    <submittedName>
        <fullName evidence="1">Uncharacterized protein</fullName>
    </submittedName>
</protein>
<organism evidence="1 2">
    <name type="scientific">Riccia fluitans</name>
    <dbReference type="NCBI Taxonomy" id="41844"/>
    <lineage>
        <taxon>Eukaryota</taxon>
        <taxon>Viridiplantae</taxon>
        <taxon>Streptophyta</taxon>
        <taxon>Embryophyta</taxon>
        <taxon>Marchantiophyta</taxon>
        <taxon>Marchantiopsida</taxon>
        <taxon>Marchantiidae</taxon>
        <taxon>Marchantiales</taxon>
        <taxon>Ricciaceae</taxon>
        <taxon>Riccia</taxon>
    </lineage>
</organism>
<keyword evidence="2" id="KW-1185">Reference proteome</keyword>
<dbReference type="EMBL" id="JBHFFA010000081">
    <property type="protein sequence ID" value="KAL2603072.1"/>
    <property type="molecule type" value="Genomic_DNA"/>
</dbReference>
<accession>A0ABD1XE16</accession>
<proteinExistence type="predicted"/>
<name>A0ABD1XE16_9MARC</name>
<dbReference type="AlphaFoldDB" id="A0ABD1XE16"/>
<reference evidence="1 2" key="1">
    <citation type="submission" date="2024-09" db="EMBL/GenBank/DDBJ databases">
        <title>Chromosome-scale assembly of Riccia fluitans.</title>
        <authorList>
            <person name="Paukszto L."/>
            <person name="Sawicki J."/>
            <person name="Karawczyk K."/>
            <person name="Piernik-Szablinska J."/>
            <person name="Szczecinska M."/>
            <person name="Mazdziarz M."/>
        </authorList>
    </citation>
    <scope>NUCLEOTIDE SEQUENCE [LARGE SCALE GENOMIC DNA]</scope>
    <source>
        <strain evidence="1">Rf_01</strain>
        <tissue evidence="1">Aerial parts of the thallus</tissue>
    </source>
</reference>
<comment type="caution">
    <text evidence="1">The sequence shown here is derived from an EMBL/GenBank/DDBJ whole genome shotgun (WGS) entry which is preliminary data.</text>
</comment>
<dbReference type="Proteomes" id="UP001605036">
    <property type="component" value="Unassembled WGS sequence"/>
</dbReference>
<sequence>MNMDTEMVAAGELSRVARAKRESQWLARIGPLALTTKKRPKFQVVSWYSRTRSSSNGWRCHFVSAAENWAADGSQDLGRISPEF</sequence>
<evidence type="ECO:0000313" key="1">
    <source>
        <dbReference type="EMBL" id="KAL2603072.1"/>
    </source>
</evidence>